<dbReference type="CDD" id="cd00093">
    <property type="entry name" value="HTH_XRE"/>
    <property type="match status" value="1"/>
</dbReference>
<keyword evidence="2" id="KW-1133">Transmembrane helix</keyword>
<keyword evidence="2" id="KW-0812">Transmembrane</keyword>
<feature type="transmembrane region" description="Helical" evidence="2">
    <location>
        <begin position="137"/>
        <end position="158"/>
    </location>
</feature>
<accession>A0A3M6Q6X3</accession>
<proteinExistence type="predicted"/>
<comment type="caution">
    <text evidence="4">The sequence shown here is derived from an EMBL/GenBank/DDBJ whole genome shotgun (WGS) entry which is preliminary data.</text>
</comment>
<dbReference type="PANTHER" id="PTHR34475">
    <property type="match status" value="1"/>
</dbReference>
<dbReference type="AlphaFoldDB" id="A0A3M6Q6X3"/>
<feature type="region of interest" description="Disordered" evidence="1">
    <location>
        <begin position="171"/>
        <end position="245"/>
    </location>
</feature>
<organism evidence="4 5">
    <name type="scientific">Allofranklinella schreckenbergeri</name>
    <dbReference type="NCBI Taxonomy" id="1076744"/>
    <lineage>
        <taxon>Bacteria</taxon>
        <taxon>Pseudomonadati</taxon>
        <taxon>Pseudomonadota</taxon>
        <taxon>Betaproteobacteria</taxon>
        <taxon>Burkholderiales</taxon>
        <taxon>Comamonadaceae</taxon>
        <taxon>Allofranklinella</taxon>
    </lineage>
</organism>
<dbReference type="Gene3D" id="1.10.260.40">
    <property type="entry name" value="lambda repressor-like DNA-binding domains"/>
    <property type="match status" value="1"/>
</dbReference>
<evidence type="ECO:0000256" key="2">
    <source>
        <dbReference type="SAM" id="Phobius"/>
    </source>
</evidence>
<dbReference type="InterPro" id="IPR025194">
    <property type="entry name" value="RodZ-like_C"/>
</dbReference>
<dbReference type="Pfam" id="PF13464">
    <property type="entry name" value="RodZ_C"/>
    <property type="match status" value="1"/>
</dbReference>
<evidence type="ECO:0000313" key="4">
    <source>
        <dbReference type="EMBL" id="RMW98905.1"/>
    </source>
</evidence>
<protein>
    <submittedName>
        <fullName evidence="4">Helix-turn-helix domain-containing protein</fullName>
    </submittedName>
</protein>
<dbReference type="SUPFAM" id="SSF47413">
    <property type="entry name" value="lambda repressor-like DNA-binding domains"/>
    <property type="match status" value="1"/>
</dbReference>
<dbReference type="EMBL" id="RDQM01000006">
    <property type="protein sequence ID" value="RMW98905.1"/>
    <property type="molecule type" value="Genomic_DNA"/>
</dbReference>
<gene>
    <name evidence="4" type="ORF">EBQ26_06275</name>
</gene>
<dbReference type="PANTHER" id="PTHR34475:SF1">
    <property type="entry name" value="CYTOSKELETON PROTEIN RODZ"/>
    <property type="match status" value="1"/>
</dbReference>
<dbReference type="InterPro" id="IPR010982">
    <property type="entry name" value="Lambda_DNA-bd_dom_sf"/>
</dbReference>
<evidence type="ECO:0000313" key="5">
    <source>
        <dbReference type="Proteomes" id="UP000267521"/>
    </source>
</evidence>
<dbReference type="Proteomes" id="UP000267521">
    <property type="component" value="Unassembled WGS sequence"/>
</dbReference>
<dbReference type="InterPro" id="IPR001387">
    <property type="entry name" value="Cro/C1-type_HTH"/>
</dbReference>
<evidence type="ECO:0000256" key="1">
    <source>
        <dbReference type="SAM" id="MobiDB-lite"/>
    </source>
</evidence>
<dbReference type="GO" id="GO:0003677">
    <property type="term" value="F:DNA binding"/>
    <property type="evidence" value="ECO:0007669"/>
    <property type="project" value="InterPro"/>
</dbReference>
<sequence>MNAALFMSEDASASMDVVATGLERPSVESLKTPGAWLRHYRLEREVSLEELAAVLKIPAGKLEALERDDYGQLPDMVFTRALAMTICRLLGYDSAPVMALFPQVHSPRLARDTDGINQPFKSTALPTPSQPAVRSGIPGSAIVLAIVMSIVAAIVFFWPQIEHKMGWGESSVGHEIASGSPHLSSQEVQVPALSAAASAESGTLAPALTPGQEQAPASEPTEAAPAAVAEPPVQEEQPAAPAESIRISAQEPVWVQIRDASNAILHQSTLPKGREIAITNPPPLRVEIGRVDAVKVVVKGQPFDVQPFARGNVARFEVSP</sequence>
<dbReference type="Pfam" id="PF13413">
    <property type="entry name" value="HTH_25"/>
    <property type="match status" value="1"/>
</dbReference>
<dbReference type="InterPro" id="IPR050400">
    <property type="entry name" value="Bact_Cytoskel_RodZ"/>
</dbReference>
<feature type="domain" description="Cytoskeleton protein RodZ-like C-terminal" evidence="3">
    <location>
        <begin position="246"/>
        <end position="317"/>
    </location>
</feature>
<name>A0A3M6Q6X3_9BURK</name>
<keyword evidence="2" id="KW-0472">Membrane</keyword>
<feature type="compositionally biased region" description="Low complexity" evidence="1">
    <location>
        <begin position="212"/>
        <end position="244"/>
    </location>
</feature>
<reference evidence="4 5" key="1">
    <citation type="submission" date="2018-10" db="EMBL/GenBank/DDBJ databases">
        <title>Comamonadaceae CDC group NO-1 genome sequencing and assembly.</title>
        <authorList>
            <person name="Bernier A.-M."/>
            <person name="Bernard K."/>
        </authorList>
    </citation>
    <scope>NUCLEOTIDE SEQUENCE [LARGE SCALE GENOMIC DNA]</scope>
    <source>
        <strain evidence="4 5">NML970147</strain>
    </source>
</reference>
<evidence type="ECO:0000259" key="3">
    <source>
        <dbReference type="Pfam" id="PF13464"/>
    </source>
</evidence>